<reference evidence="1 2" key="1">
    <citation type="submission" date="2020-08" db="EMBL/GenBank/DDBJ databases">
        <title>Sequencing the genomes of 1000 actinobacteria strains.</title>
        <authorList>
            <person name="Klenk H.-P."/>
        </authorList>
    </citation>
    <scope>NUCLEOTIDE SEQUENCE [LARGE SCALE GENOMIC DNA]</scope>
    <source>
        <strain evidence="1 2">DSM 45362</strain>
    </source>
</reference>
<gene>
    <name evidence="1" type="ORF">F4553_008028</name>
</gene>
<comment type="caution">
    <text evidence="1">The sequence shown here is derived from an EMBL/GenBank/DDBJ whole genome shotgun (WGS) entry which is preliminary data.</text>
</comment>
<organism evidence="1 2">
    <name type="scientific">Allocatelliglobosispora scoriae</name>
    <dbReference type="NCBI Taxonomy" id="643052"/>
    <lineage>
        <taxon>Bacteria</taxon>
        <taxon>Bacillati</taxon>
        <taxon>Actinomycetota</taxon>
        <taxon>Actinomycetes</taxon>
        <taxon>Micromonosporales</taxon>
        <taxon>Micromonosporaceae</taxon>
        <taxon>Allocatelliglobosispora</taxon>
    </lineage>
</organism>
<dbReference type="RefSeq" id="WP_184846829.1">
    <property type="nucleotide sequence ID" value="NZ_JACHMN010000003.1"/>
</dbReference>
<evidence type="ECO:0000313" key="2">
    <source>
        <dbReference type="Proteomes" id="UP000587527"/>
    </source>
</evidence>
<protein>
    <submittedName>
        <fullName evidence="1">Uncharacterized protein</fullName>
    </submittedName>
</protein>
<proteinExistence type="predicted"/>
<keyword evidence="2" id="KW-1185">Reference proteome</keyword>
<name>A0A841C2L1_9ACTN</name>
<dbReference type="AlphaFoldDB" id="A0A841C2L1"/>
<accession>A0A841C2L1</accession>
<sequence length="118" mass="12938">MFTDIDVNSLTGRWARITRSVAGREHTHLVLVERAWLSGIPAPSWNTPPDGSIGMTVFEPNTRVPFTSFHLPADGSYEILAGCAPVAVTRPRLVHQPQLWTDLRCPSGPDCTCLTAAR</sequence>
<evidence type="ECO:0000313" key="1">
    <source>
        <dbReference type="EMBL" id="MBB5874594.1"/>
    </source>
</evidence>
<dbReference type="Proteomes" id="UP000587527">
    <property type="component" value="Unassembled WGS sequence"/>
</dbReference>
<dbReference type="EMBL" id="JACHMN010000003">
    <property type="protein sequence ID" value="MBB5874594.1"/>
    <property type="molecule type" value="Genomic_DNA"/>
</dbReference>